<feature type="region of interest" description="Disordered" evidence="1">
    <location>
        <begin position="1"/>
        <end position="45"/>
    </location>
</feature>
<name>A0AAE1MWC5_9FABA</name>
<feature type="compositionally biased region" description="Low complexity" evidence="1">
    <location>
        <begin position="17"/>
        <end position="29"/>
    </location>
</feature>
<proteinExistence type="predicted"/>
<evidence type="ECO:0000313" key="2">
    <source>
        <dbReference type="EMBL" id="KAK4278468.1"/>
    </source>
</evidence>
<keyword evidence="3" id="KW-1185">Reference proteome</keyword>
<evidence type="ECO:0000256" key="1">
    <source>
        <dbReference type="SAM" id="MobiDB-lite"/>
    </source>
</evidence>
<dbReference type="EMBL" id="JAWXYG010000003">
    <property type="protein sequence ID" value="KAK4278468.1"/>
    <property type="molecule type" value="Genomic_DNA"/>
</dbReference>
<gene>
    <name evidence="2" type="ORF">QN277_016310</name>
</gene>
<dbReference type="Proteomes" id="UP001293593">
    <property type="component" value="Unassembled WGS sequence"/>
</dbReference>
<comment type="caution">
    <text evidence="2">The sequence shown here is derived from an EMBL/GenBank/DDBJ whole genome shotgun (WGS) entry which is preliminary data.</text>
</comment>
<dbReference type="AlphaFoldDB" id="A0AAE1MWC5"/>
<accession>A0AAE1MWC5</accession>
<protein>
    <submittedName>
        <fullName evidence="2">Uncharacterized protein</fullName>
    </submittedName>
</protein>
<organism evidence="2 3">
    <name type="scientific">Acacia crassicarpa</name>
    <name type="common">northern wattle</name>
    <dbReference type="NCBI Taxonomy" id="499986"/>
    <lineage>
        <taxon>Eukaryota</taxon>
        <taxon>Viridiplantae</taxon>
        <taxon>Streptophyta</taxon>
        <taxon>Embryophyta</taxon>
        <taxon>Tracheophyta</taxon>
        <taxon>Spermatophyta</taxon>
        <taxon>Magnoliopsida</taxon>
        <taxon>eudicotyledons</taxon>
        <taxon>Gunneridae</taxon>
        <taxon>Pentapetalae</taxon>
        <taxon>rosids</taxon>
        <taxon>fabids</taxon>
        <taxon>Fabales</taxon>
        <taxon>Fabaceae</taxon>
        <taxon>Caesalpinioideae</taxon>
        <taxon>mimosoid clade</taxon>
        <taxon>Acacieae</taxon>
        <taxon>Acacia</taxon>
    </lineage>
</organism>
<sequence length="45" mass="5072">MTESNSAPVEQPKLPGQKISSSSMISQRMRSLEKQVKGRKKNKKL</sequence>
<reference evidence="2" key="1">
    <citation type="submission" date="2023-10" db="EMBL/GenBank/DDBJ databases">
        <title>Chromosome-level genome of the transformable northern wattle, Acacia crassicarpa.</title>
        <authorList>
            <person name="Massaro I."/>
            <person name="Sinha N.R."/>
            <person name="Poethig S."/>
            <person name="Leichty A.R."/>
        </authorList>
    </citation>
    <scope>NUCLEOTIDE SEQUENCE</scope>
    <source>
        <strain evidence="2">Acra3RX</strain>
        <tissue evidence="2">Leaf</tissue>
    </source>
</reference>
<evidence type="ECO:0000313" key="3">
    <source>
        <dbReference type="Proteomes" id="UP001293593"/>
    </source>
</evidence>